<evidence type="ECO:0000259" key="3">
    <source>
        <dbReference type="Pfam" id="PF20151"/>
    </source>
</evidence>
<dbReference type="Proteomes" id="UP000054248">
    <property type="component" value="Unassembled WGS sequence"/>
</dbReference>
<organism evidence="4 5">
    <name type="scientific">Tulasnella calospora MUT 4182</name>
    <dbReference type="NCBI Taxonomy" id="1051891"/>
    <lineage>
        <taxon>Eukaryota</taxon>
        <taxon>Fungi</taxon>
        <taxon>Dikarya</taxon>
        <taxon>Basidiomycota</taxon>
        <taxon>Agaricomycotina</taxon>
        <taxon>Agaricomycetes</taxon>
        <taxon>Cantharellales</taxon>
        <taxon>Tulasnellaceae</taxon>
        <taxon>Tulasnella</taxon>
    </lineage>
</organism>
<gene>
    <name evidence="4" type="ORF">M407DRAFT_29110</name>
</gene>
<feature type="transmembrane region" description="Helical" evidence="2">
    <location>
        <begin position="237"/>
        <end position="255"/>
    </location>
</feature>
<feature type="region of interest" description="Disordered" evidence="1">
    <location>
        <begin position="340"/>
        <end position="376"/>
    </location>
</feature>
<dbReference type="InterPro" id="IPR045340">
    <property type="entry name" value="DUF6533"/>
</dbReference>
<evidence type="ECO:0000256" key="2">
    <source>
        <dbReference type="SAM" id="Phobius"/>
    </source>
</evidence>
<feature type="region of interest" description="Disordered" evidence="1">
    <location>
        <begin position="399"/>
        <end position="425"/>
    </location>
</feature>
<protein>
    <recommendedName>
        <fullName evidence="3">DUF6533 domain-containing protein</fullName>
    </recommendedName>
</protein>
<feature type="compositionally biased region" description="Basic residues" evidence="1">
    <location>
        <begin position="350"/>
        <end position="364"/>
    </location>
</feature>
<feature type="transmembrane region" description="Helical" evidence="2">
    <location>
        <begin position="303"/>
        <end position="321"/>
    </location>
</feature>
<accession>A0A0C3QAQ9</accession>
<proteinExistence type="predicted"/>
<dbReference type="AlphaFoldDB" id="A0A0C3QAQ9"/>
<feature type="domain" description="DUF6533" evidence="3">
    <location>
        <begin position="56"/>
        <end position="101"/>
    </location>
</feature>
<reference evidence="5" key="2">
    <citation type="submission" date="2015-01" db="EMBL/GenBank/DDBJ databases">
        <title>Evolutionary Origins and Diversification of the Mycorrhizal Mutualists.</title>
        <authorList>
            <consortium name="DOE Joint Genome Institute"/>
            <consortium name="Mycorrhizal Genomics Consortium"/>
            <person name="Kohler A."/>
            <person name="Kuo A."/>
            <person name="Nagy L.G."/>
            <person name="Floudas D."/>
            <person name="Copeland A."/>
            <person name="Barry K.W."/>
            <person name="Cichocki N."/>
            <person name="Veneault-Fourrey C."/>
            <person name="LaButti K."/>
            <person name="Lindquist E.A."/>
            <person name="Lipzen A."/>
            <person name="Lundell T."/>
            <person name="Morin E."/>
            <person name="Murat C."/>
            <person name="Riley R."/>
            <person name="Ohm R."/>
            <person name="Sun H."/>
            <person name="Tunlid A."/>
            <person name="Henrissat B."/>
            <person name="Grigoriev I.V."/>
            <person name="Hibbett D.S."/>
            <person name="Martin F."/>
        </authorList>
    </citation>
    <scope>NUCLEOTIDE SEQUENCE [LARGE SCALE GENOMIC DNA]</scope>
    <source>
        <strain evidence="5">MUT 4182</strain>
    </source>
</reference>
<feature type="non-terminal residue" evidence="4">
    <location>
        <position position="484"/>
    </location>
</feature>
<dbReference type="HOGENOM" id="CLU_565710_0_0_1"/>
<feature type="transmembrane region" description="Helical" evidence="2">
    <location>
        <begin position="123"/>
        <end position="145"/>
    </location>
</feature>
<dbReference type="OrthoDB" id="3349377at2759"/>
<feature type="transmembrane region" description="Helical" evidence="2">
    <location>
        <begin position="276"/>
        <end position="297"/>
    </location>
</feature>
<reference evidence="4 5" key="1">
    <citation type="submission" date="2014-04" db="EMBL/GenBank/DDBJ databases">
        <authorList>
            <consortium name="DOE Joint Genome Institute"/>
            <person name="Kuo A."/>
            <person name="Girlanda M."/>
            <person name="Perotto S."/>
            <person name="Kohler A."/>
            <person name="Nagy L.G."/>
            <person name="Floudas D."/>
            <person name="Copeland A."/>
            <person name="Barry K.W."/>
            <person name="Cichocki N."/>
            <person name="Veneault-Fourrey C."/>
            <person name="LaButti K."/>
            <person name="Lindquist E.A."/>
            <person name="Lipzen A."/>
            <person name="Lundell T."/>
            <person name="Morin E."/>
            <person name="Murat C."/>
            <person name="Sun H."/>
            <person name="Tunlid A."/>
            <person name="Henrissat B."/>
            <person name="Grigoriev I.V."/>
            <person name="Hibbett D.S."/>
            <person name="Martin F."/>
            <person name="Nordberg H.P."/>
            <person name="Cantor M.N."/>
            <person name="Hua S.X."/>
        </authorList>
    </citation>
    <scope>NUCLEOTIDE SEQUENCE [LARGE SCALE GENOMIC DNA]</scope>
    <source>
        <strain evidence="4 5">MUT 4182</strain>
    </source>
</reference>
<keyword evidence="2" id="KW-0472">Membrane</keyword>
<keyword evidence="5" id="KW-1185">Reference proteome</keyword>
<dbReference type="EMBL" id="KN823143">
    <property type="protein sequence ID" value="KIO21284.1"/>
    <property type="molecule type" value="Genomic_DNA"/>
</dbReference>
<name>A0A0C3QAQ9_9AGAM</name>
<dbReference type="Pfam" id="PF20151">
    <property type="entry name" value="DUF6533"/>
    <property type="match status" value="1"/>
</dbReference>
<keyword evidence="2" id="KW-1133">Transmembrane helix</keyword>
<sequence length="484" mass="54421">MSPLLRSLAIGAASPAAGSSMALPMDIVRRIVEDEVSHMSKAELLEGIKQGFPVRYGCVAAVTMVLWDWAINLSDEVEFIWLRASGMSGRPLYCFLRYVGFAYQVYDLVSQFGVWENVPYCKAYYALLPIGTLVFLYAADVLLAYRALCLWRMNRVLVIFNVVVFLLSVIASAVFAGLSISQFNVVPTPRFLTGCWTSIPDYNFVAPVPGSFVPTHEQYSDQKTSRADLKPLHLPGLLFELWIFVLVLFRAFSFSRKEGLKMSKLAVVQMLFKDSMWWFSMITLLLVVNTLFLAVAPMNLSTFFIPLFRSFIIIFGCHLVLRMRRAAAGNSRLPPVIERDTWQQQQQQQHNHHHHQPATQRHTRNTSSSNENTTNSRTKFRIKCPYCRKLAKLGSKTLGLHASSKDDGNDNDTTPGGSRSISTTEAQRIERTLDIAQKMGLPPALHQDLMMWYDPLTTLNQNTTTVLEMTTVSTPALDQSGGAT</sequence>
<evidence type="ECO:0000256" key="1">
    <source>
        <dbReference type="SAM" id="MobiDB-lite"/>
    </source>
</evidence>
<evidence type="ECO:0000313" key="5">
    <source>
        <dbReference type="Proteomes" id="UP000054248"/>
    </source>
</evidence>
<evidence type="ECO:0000313" key="4">
    <source>
        <dbReference type="EMBL" id="KIO21284.1"/>
    </source>
</evidence>
<keyword evidence="2" id="KW-0812">Transmembrane</keyword>
<feature type="compositionally biased region" description="Low complexity" evidence="1">
    <location>
        <begin position="365"/>
        <end position="376"/>
    </location>
</feature>
<feature type="transmembrane region" description="Helical" evidence="2">
    <location>
        <begin position="157"/>
        <end position="180"/>
    </location>
</feature>